<comment type="caution">
    <text evidence="10">The sequence shown here is derived from an EMBL/GenBank/DDBJ whole genome shotgun (WGS) entry which is preliminary data.</text>
</comment>
<evidence type="ECO:0000256" key="4">
    <source>
        <dbReference type="ARBA" id="ARBA00011990"/>
    </source>
</evidence>
<dbReference type="RefSeq" id="WP_171693672.1">
    <property type="nucleotide sequence ID" value="NZ_WHOC01000183.1"/>
</dbReference>
<reference evidence="10 11" key="1">
    <citation type="submission" date="2019-10" db="EMBL/GenBank/DDBJ databases">
        <title>Description of Paenibacillus choica sp. nov.</title>
        <authorList>
            <person name="Carlier A."/>
            <person name="Qi S."/>
        </authorList>
    </citation>
    <scope>NUCLEOTIDE SEQUENCE [LARGE SCALE GENOMIC DNA]</scope>
    <source>
        <strain evidence="10 11">LMG 31460</strain>
    </source>
</reference>
<feature type="domain" description="NAD(P)-binding" evidence="9">
    <location>
        <begin position="4"/>
        <end position="305"/>
    </location>
</feature>
<dbReference type="EMBL" id="WHOC01000183">
    <property type="protein sequence ID" value="NOU90919.1"/>
    <property type="molecule type" value="Genomic_DNA"/>
</dbReference>
<evidence type="ECO:0000256" key="7">
    <source>
        <dbReference type="ARBA" id="ARBA00023239"/>
    </source>
</evidence>
<comment type="cofactor">
    <cofactor evidence="2 8">
        <name>NAD(+)</name>
        <dbReference type="ChEBI" id="CHEBI:57540"/>
    </cofactor>
</comment>
<evidence type="ECO:0000256" key="5">
    <source>
        <dbReference type="ARBA" id="ARBA00016977"/>
    </source>
</evidence>
<evidence type="ECO:0000313" key="10">
    <source>
        <dbReference type="EMBL" id="NOU90919.1"/>
    </source>
</evidence>
<dbReference type="GO" id="GO:0008460">
    <property type="term" value="F:dTDP-glucose 4,6-dehydratase activity"/>
    <property type="evidence" value="ECO:0007669"/>
    <property type="project" value="UniProtKB-EC"/>
</dbReference>
<evidence type="ECO:0000259" key="9">
    <source>
        <dbReference type="Pfam" id="PF16363"/>
    </source>
</evidence>
<gene>
    <name evidence="10" type="primary">rfbB</name>
    <name evidence="10" type="ORF">GC102_35115</name>
</gene>
<evidence type="ECO:0000256" key="3">
    <source>
        <dbReference type="ARBA" id="ARBA00008178"/>
    </source>
</evidence>
<evidence type="ECO:0000313" key="11">
    <source>
        <dbReference type="Proteomes" id="UP000658690"/>
    </source>
</evidence>
<comment type="similarity">
    <text evidence="3 8">Belongs to the NAD(P)-dependent epimerase/dehydratase family. dTDP-glucose dehydratase subfamily.</text>
</comment>
<sequence>MRLLITGGMGFIGSNFILYMMKKYPEYHVYNLDLLTYAAHRDNVSEVENLSNYHFIQGDILNESLLSVIFGEGIDAVVHFAAESHVDRSIEDPLRFVRTNIQGTNTLLKVAMRHDVKRFVQISTDEVYGSLGQMGYFTETTSLAPNSPYSASKAGADMLVRAYYHTYNFPAMITRCSNNYGPNQFPEKLIPLSILKVLNDQRVPLYGDGLNVRDWLYVEDHCNAIDLVLHGGTPGEVYNVGGNNEYTNIEIIRCILAELGKTESLIHYVKDRPGHDRRYAIDASKIRNELGWKQSTPFEKGIKKTIQWYVNHEQWLRKIVEGSHRGNGLDPIGGDHC</sequence>
<dbReference type="CDD" id="cd05246">
    <property type="entry name" value="dTDP_GD_SDR_e"/>
    <property type="match status" value="1"/>
</dbReference>
<name>A0ABX1ZFB3_9BACL</name>
<keyword evidence="6" id="KW-0520">NAD</keyword>
<dbReference type="SUPFAM" id="SSF51735">
    <property type="entry name" value="NAD(P)-binding Rossmann-fold domains"/>
    <property type="match status" value="1"/>
</dbReference>
<protein>
    <recommendedName>
        <fullName evidence="5 8">dTDP-glucose 4,6-dehydratase</fullName>
        <ecNumber evidence="4 8">4.2.1.46</ecNumber>
    </recommendedName>
</protein>
<dbReference type="Pfam" id="PF16363">
    <property type="entry name" value="GDP_Man_Dehyd"/>
    <property type="match status" value="1"/>
</dbReference>
<keyword evidence="7 8" id="KW-0456">Lyase</keyword>
<dbReference type="NCBIfam" id="TIGR01181">
    <property type="entry name" value="dTDP_gluc_dehyt"/>
    <property type="match status" value="1"/>
</dbReference>
<accession>A0ABX1ZFB3</accession>
<dbReference type="Gene3D" id="3.40.50.720">
    <property type="entry name" value="NAD(P)-binding Rossmann-like Domain"/>
    <property type="match status" value="1"/>
</dbReference>
<dbReference type="EC" id="4.2.1.46" evidence="4 8"/>
<evidence type="ECO:0000256" key="8">
    <source>
        <dbReference type="RuleBase" id="RU004473"/>
    </source>
</evidence>
<dbReference type="PANTHER" id="PTHR43000">
    <property type="entry name" value="DTDP-D-GLUCOSE 4,6-DEHYDRATASE-RELATED"/>
    <property type="match status" value="1"/>
</dbReference>
<evidence type="ECO:0000256" key="6">
    <source>
        <dbReference type="ARBA" id="ARBA00023027"/>
    </source>
</evidence>
<evidence type="ECO:0000256" key="2">
    <source>
        <dbReference type="ARBA" id="ARBA00001911"/>
    </source>
</evidence>
<dbReference type="InterPro" id="IPR016040">
    <property type="entry name" value="NAD(P)-bd_dom"/>
</dbReference>
<dbReference type="InterPro" id="IPR036291">
    <property type="entry name" value="NAD(P)-bd_dom_sf"/>
</dbReference>
<proteinExistence type="inferred from homology"/>
<dbReference type="InterPro" id="IPR005888">
    <property type="entry name" value="dTDP_Gluc_deHydtase"/>
</dbReference>
<dbReference type="Proteomes" id="UP000658690">
    <property type="component" value="Unassembled WGS sequence"/>
</dbReference>
<organism evidence="10 11">
    <name type="scientific">Paenibacillus germinis</name>
    <dbReference type="NCBI Taxonomy" id="2654979"/>
    <lineage>
        <taxon>Bacteria</taxon>
        <taxon>Bacillati</taxon>
        <taxon>Bacillota</taxon>
        <taxon>Bacilli</taxon>
        <taxon>Bacillales</taxon>
        <taxon>Paenibacillaceae</taxon>
        <taxon>Paenibacillus</taxon>
    </lineage>
</organism>
<comment type="catalytic activity">
    <reaction evidence="1 8">
        <text>dTDP-alpha-D-glucose = dTDP-4-dehydro-6-deoxy-alpha-D-glucose + H2O</text>
        <dbReference type="Rhea" id="RHEA:17221"/>
        <dbReference type="ChEBI" id="CHEBI:15377"/>
        <dbReference type="ChEBI" id="CHEBI:57477"/>
        <dbReference type="ChEBI" id="CHEBI:57649"/>
        <dbReference type="EC" id="4.2.1.46"/>
    </reaction>
</comment>
<dbReference type="Gene3D" id="3.90.25.10">
    <property type="entry name" value="UDP-galactose 4-epimerase, domain 1"/>
    <property type="match status" value="1"/>
</dbReference>
<evidence type="ECO:0000256" key="1">
    <source>
        <dbReference type="ARBA" id="ARBA00001539"/>
    </source>
</evidence>
<keyword evidence="11" id="KW-1185">Reference proteome</keyword>